<feature type="compositionally biased region" description="Basic and acidic residues" evidence="2">
    <location>
        <begin position="1133"/>
        <end position="1142"/>
    </location>
</feature>
<dbReference type="STRING" id="92696.A0A4R0RSA5"/>
<feature type="compositionally biased region" description="Polar residues" evidence="2">
    <location>
        <begin position="591"/>
        <end position="608"/>
    </location>
</feature>
<protein>
    <submittedName>
        <fullName evidence="3">Uncharacterized protein</fullName>
    </submittedName>
</protein>
<feature type="compositionally biased region" description="Pro residues" evidence="2">
    <location>
        <begin position="172"/>
        <end position="185"/>
    </location>
</feature>
<feature type="compositionally biased region" description="Low complexity" evidence="2">
    <location>
        <begin position="872"/>
        <end position="884"/>
    </location>
</feature>
<sequence length="1667" mass="178458">MADIETLDRAEHTSTSEGVNGVQDQLNGQGSTAKCEDAGQAALIKSEQLSSEPSSASPSPGAGNVPLRGSTPNGTTPGPSTVPTLSVPHPKKFAHSNINKKFLEKTSSSTTTGSTLSSITSIKTSGSKKPVIQTAASHSRLVTAKLTAGPQPSTLTGPGWSRPSSTGSTVAPTPPSSTNPKPSPLSTPATTHAAPVSASAGKVIHPVPRNTTESLFNGKKDAGSKLVWGNTRPTGSGMDSVQNDFPTAAEVAQGRSAKLNEKKQAAQAAAAQKQAMAAEADAFRGVHLGSGHHWDEDEGDDDNFLEGVIEFGDGRQYTIPTEPRQASPPREIPELATDVEGDSSTKHSETPLSADHPVSKEERFQDDFDRSWPRSRGAPPPSATREQHPHRPPSSASAHSPQEGPRVLFNERSNRLEPYSSQAHRFPPREPLPTRRDSRSEHGSSPTESRRDLPPHSGRGVQLLQKPQDISPIDTSHRSRVFGDRPGFGHPNDRPRDKDWSRRDPAPHSQRQPQSAVDGRPRDHFNPLGLPHLSPVGTRGNDRTRRLSTGPDPLPPPPVEGGKDGRALPPHLTSLQVPPPQRGPPSAAPSESATGGPSSAHPTSQSPAASFASLSPRIMDSPLQSSTLPLVDIDEVRKAAMHSAAERARLRRQQEEEERERERERARRKAAELEAKMKETQGDASSETVAKENTEAEQKATVSEEQVMEILESAVRTASQGAPANALTSVAEDATSASSLPKAPFVRAPSIRGGVRPTPRRSSFPAPPVVSDASLPAAAEDSWRSKAGPLKPLHRPPPSVTSPVVPPVLPPPPTFPGVESFTLKADEEVEIVDFSELGKLVGKGPEPAQPPAVTPQPLTRPFRPVAADYFQEPGSSEPSTAPEESSWRRKLPPAIDIVPKDPEHVIAVSPDKPDFQAHPGPHSHDPLQRRMSTASDDHQRPQGTNPRSPLTPSYREAPMAALDDTMARIRGAMNGFQQKAEPPVTKQLPRWLPPALRPRSAPLHDDAPEEVFDVTGIEPPRSPKPAWHHYKTKLPSVSRAMDPVPKKRLHMASTVPHVRSDIYTWDPPIEGMNRRDFHFNDILFLRPSPPKAGRPKYHVNLPRNRVFRTDRAGKPVVNLPNRPVSATNGAFGKKREADDASSWRKPATVQKATSAENGEPPLGLDTTSRSPPPEAPSSAVVPPQTSSEDATSPTVSVAPAKSRTQPKMPQGSDVGFYRDSRSDSVPAPGSSVKFIVSSELEEGSSTQANGISLHPDPRTHGDMSPPPTSRVVTTESTVVVAQVTPSISAMEFKPEVRKYEPSNDVSSSVPMSPWSSKSSPRVFSVKDSPSRPPDRDHLKAVWETTSNKADGSVNSLERIGDDMPAVPFNILEVKSEDGETPPTTTSNPPSRMSQHDVTRAFQQVPASALHTSVPPRAPVPHAAHGPIPSVTSPPSRPPNHSMPPPQHPGAVRPMYPGYPSPLVSSPSPTVVYPMSMTPSPIPRPMAVNGTPQYPPQPMWVPMPGPPTSAPNGMMRHAPPYGAQLMPYPPPGGMYPPPPPHHGMQGTVPQPPNGMAGRPPPNGMPLISPVMAQAHAHPHPHSGPHPVYAQSPVLMHSPAAGHHPVGRPPYPNSNQPSGPPPRGGQMRGGAYPHPPAPGMMPYSPAGPHPPHQAPPYSAVPSNAYERPW</sequence>
<comment type="caution">
    <text evidence="3">The sequence shown here is derived from an EMBL/GenBank/DDBJ whole genome shotgun (WGS) entry which is preliminary data.</text>
</comment>
<evidence type="ECO:0000256" key="1">
    <source>
        <dbReference type="SAM" id="Coils"/>
    </source>
</evidence>
<feature type="compositionally biased region" description="Basic and acidic residues" evidence="2">
    <location>
        <begin position="357"/>
        <end position="372"/>
    </location>
</feature>
<feature type="compositionally biased region" description="Basic and acidic residues" evidence="2">
    <location>
        <begin position="1328"/>
        <end position="1337"/>
    </location>
</feature>
<feature type="compositionally biased region" description="Low complexity" evidence="2">
    <location>
        <begin position="50"/>
        <end position="60"/>
    </location>
</feature>
<dbReference type="OrthoDB" id="2504896at2759"/>
<feature type="compositionally biased region" description="Basic and acidic residues" evidence="2">
    <location>
        <begin position="689"/>
        <end position="698"/>
    </location>
</feature>
<organism evidence="3 4">
    <name type="scientific">Steccherinum ochraceum</name>
    <dbReference type="NCBI Taxonomy" id="92696"/>
    <lineage>
        <taxon>Eukaryota</taxon>
        <taxon>Fungi</taxon>
        <taxon>Dikarya</taxon>
        <taxon>Basidiomycota</taxon>
        <taxon>Agaricomycotina</taxon>
        <taxon>Agaricomycetes</taxon>
        <taxon>Polyporales</taxon>
        <taxon>Steccherinaceae</taxon>
        <taxon>Steccherinum</taxon>
    </lineage>
</organism>
<feature type="compositionally biased region" description="Basic and acidic residues" evidence="2">
    <location>
        <begin position="634"/>
        <end position="681"/>
    </location>
</feature>
<feature type="compositionally biased region" description="Pro residues" evidence="2">
    <location>
        <begin position="1605"/>
        <end position="1621"/>
    </location>
</feature>
<feature type="region of interest" description="Disordered" evidence="2">
    <location>
        <begin position="840"/>
        <end position="954"/>
    </location>
</feature>
<feature type="region of interest" description="Disordered" evidence="2">
    <location>
        <begin position="1292"/>
        <end position="1337"/>
    </location>
</feature>
<dbReference type="Proteomes" id="UP000292702">
    <property type="component" value="Unassembled WGS sequence"/>
</dbReference>
<proteinExistence type="predicted"/>
<gene>
    <name evidence="3" type="ORF">EIP91_005074</name>
</gene>
<evidence type="ECO:0000256" key="2">
    <source>
        <dbReference type="SAM" id="MobiDB-lite"/>
    </source>
</evidence>
<feature type="compositionally biased region" description="Polar residues" evidence="2">
    <location>
        <begin position="150"/>
        <end position="171"/>
    </location>
</feature>
<accession>A0A4R0RSA5</accession>
<feature type="compositionally biased region" description="Low complexity" evidence="2">
    <location>
        <begin position="69"/>
        <end position="88"/>
    </location>
</feature>
<reference evidence="3 4" key="1">
    <citation type="submission" date="2018-11" db="EMBL/GenBank/DDBJ databases">
        <title>Genome assembly of Steccherinum ochraceum LE-BIN_3174, the white-rot fungus of the Steccherinaceae family (The Residual Polyporoid clade, Polyporales, Basidiomycota).</title>
        <authorList>
            <person name="Fedorova T.V."/>
            <person name="Glazunova O.A."/>
            <person name="Landesman E.O."/>
            <person name="Moiseenko K.V."/>
            <person name="Psurtseva N.V."/>
            <person name="Savinova O.S."/>
            <person name="Shakhova N.V."/>
            <person name="Tyazhelova T.V."/>
            <person name="Vasina D.V."/>
        </authorList>
    </citation>
    <scope>NUCLEOTIDE SEQUENCE [LARGE SCALE GENOMIC DNA]</scope>
    <source>
        <strain evidence="3 4">LE-BIN_3174</strain>
    </source>
</reference>
<feature type="compositionally biased region" description="Pro residues" evidence="2">
    <location>
        <begin position="795"/>
        <end position="808"/>
    </location>
</feature>
<feature type="region of interest" description="Disordered" evidence="2">
    <location>
        <begin position="1373"/>
        <end position="1396"/>
    </location>
</feature>
<feature type="region of interest" description="Disordered" evidence="2">
    <location>
        <begin position="733"/>
        <end position="808"/>
    </location>
</feature>
<feature type="compositionally biased region" description="Polar residues" evidence="2">
    <location>
        <begin position="941"/>
        <end position="951"/>
    </location>
</feature>
<feature type="compositionally biased region" description="Basic and acidic residues" evidence="2">
    <location>
        <begin position="1"/>
        <end position="14"/>
    </location>
</feature>
<keyword evidence="4" id="KW-1185">Reference proteome</keyword>
<name>A0A4R0RSA5_9APHY</name>
<feature type="compositionally biased region" description="Polar residues" evidence="2">
    <location>
        <begin position="15"/>
        <end position="32"/>
    </location>
</feature>
<feature type="compositionally biased region" description="Low complexity" evidence="2">
    <location>
        <begin position="1305"/>
        <end position="1325"/>
    </location>
</feature>
<feature type="compositionally biased region" description="Basic and acidic residues" evidence="2">
    <location>
        <begin position="491"/>
        <end position="506"/>
    </location>
</feature>
<feature type="region of interest" description="Disordered" evidence="2">
    <location>
        <begin position="313"/>
        <end position="704"/>
    </location>
</feature>
<feature type="compositionally biased region" description="Basic and acidic residues" evidence="2">
    <location>
        <begin position="432"/>
        <end position="454"/>
    </location>
</feature>
<feature type="compositionally biased region" description="Polar residues" evidence="2">
    <location>
        <begin position="1184"/>
        <end position="1195"/>
    </location>
</feature>
<feature type="compositionally biased region" description="Pro residues" evidence="2">
    <location>
        <begin position="577"/>
        <end position="587"/>
    </location>
</feature>
<feature type="compositionally biased region" description="Pro residues" evidence="2">
    <location>
        <begin position="1434"/>
        <end position="1447"/>
    </location>
</feature>
<keyword evidence="1" id="KW-0175">Coiled coil</keyword>
<evidence type="ECO:0000313" key="4">
    <source>
        <dbReference type="Proteomes" id="UP000292702"/>
    </source>
</evidence>
<feature type="compositionally biased region" description="Low complexity" evidence="2">
    <location>
        <begin position="105"/>
        <end position="129"/>
    </location>
</feature>
<feature type="compositionally biased region" description="Basic and acidic residues" evidence="2">
    <location>
        <begin position="1292"/>
        <end position="1301"/>
    </location>
</feature>
<feature type="region of interest" description="Disordered" evidence="2">
    <location>
        <begin position="1111"/>
        <end position="1275"/>
    </location>
</feature>
<feature type="compositionally biased region" description="Pro residues" evidence="2">
    <location>
        <begin position="1631"/>
        <end position="1652"/>
    </location>
</feature>
<feature type="coiled-coil region" evidence="1">
    <location>
        <begin position="249"/>
        <end position="279"/>
    </location>
</feature>
<feature type="region of interest" description="Disordered" evidence="2">
    <location>
        <begin position="1"/>
        <end position="204"/>
    </location>
</feature>
<dbReference type="EMBL" id="RWJN01000028">
    <property type="protein sequence ID" value="TCD70092.1"/>
    <property type="molecule type" value="Genomic_DNA"/>
</dbReference>
<evidence type="ECO:0000313" key="3">
    <source>
        <dbReference type="EMBL" id="TCD70092.1"/>
    </source>
</evidence>
<feature type="region of interest" description="Disordered" evidence="2">
    <location>
        <begin position="1411"/>
        <end position="1456"/>
    </location>
</feature>
<feature type="compositionally biased region" description="Low complexity" evidence="2">
    <location>
        <begin position="1380"/>
        <end position="1390"/>
    </location>
</feature>
<feature type="region of interest" description="Disordered" evidence="2">
    <location>
        <begin position="1595"/>
        <end position="1667"/>
    </location>
</feature>